<evidence type="ECO:0000256" key="1">
    <source>
        <dbReference type="SAM" id="MobiDB-lite"/>
    </source>
</evidence>
<feature type="region of interest" description="Disordered" evidence="1">
    <location>
        <begin position="81"/>
        <end position="102"/>
    </location>
</feature>
<keyword evidence="3" id="KW-1185">Reference proteome</keyword>
<feature type="compositionally biased region" description="Low complexity" evidence="1">
    <location>
        <begin position="84"/>
        <end position="95"/>
    </location>
</feature>
<name>A0AAD1U9W3_EUPCR</name>
<organism evidence="2 3">
    <name type="scientific">Euplotes crassus</name>
    <dbReference type="NCBI Taxonomy" id="5936"/>
    <lineage>
        <taxon>Eukaryota</taxon>
        <taxon>Sar</taxon>
        <taxon>Alveolata</taxon>
        <taxon>Ciliophora</taxon>
        <taxon>Intramacronucleata</taxon>
        <taxon>Spirotrichea</taxon>
        <taxon>Hypotrichia</taxon>
        <taxon>Euplotida</taxon>
        <taxon>Euplotidae</taxon>
        <taxon>Moneuplotes</taxon>
    </lineage>
</organism>
<reference evidence="2" key="1">
    <citation type="submission" date="2023-07" db="EMBL/GenBank/DDBJ databases">
        <authorList>
            <consortium name="AG Swart"/>
            <person name="Singh M."/>
            <person name="Singh A."/>
            <person name="Seah K."/>
            <person name="Emmerich C."/>
        </authorList>
    </citation>
    <scope>NUCLEOTIDE SEQUENCE</scope>
    <source>
        <strain evidence="2">DP1</strain>
    </source>
</reference>
<accession>A0AAD1U9W3</accession>
<evidence type="ECO:0000313" key="2">
    <source>
        <dbReference type="EMBL" id="CAI2364025.1"/>
    </source>
</evidence>
<evidence type="ECO:0000313" key="3">
    <source>
        <dbReference type="Proteomes" id="UP001295684"/>
    </source>
</evidence>
<dbReference type="AlphaFoldDB" id="A0AAD1U9W3"/>
<comment type="caution">
    <text evidence="2">The sequence shown here is derived from an EMBL/GenBank/DDBJ whole genome shotgun (WGS) entry which is preliminary data.</text>
</comment>
<dbReference type="EMBL" id="CAMPGE010005177">
    <property type="protein sequence ID" value="CAI2364025.1"/>
    <property type="molecule type" value="Genomic_DNA"/>
</dbReference>
<sequence length="452" mass="52421">MSDKLNSQLWHDPLADRYYHIIDGEGNVQCKKDGSPIIKNRFGQARCSLERSLHKTLKKVRMPMDSETIQRNKEEKFIMPCFTKGGNKNNKSKNGLGDKNKRDIQIGRFSNLKLCRGKSRSKREGGFETSFKRKAYEVLNTKSAEFRAIHNASTLTVEDRLSKEGCSMFLTASKDATNKRDLGIKMPELPSTRRNKEITSTTLNSKKGSYLPLQVYEGRNNANLSNKFKTEERISYFKEKISQIRFGKTKVGKTPGIVIKNKVTKIPIPLVNLFKKRNNSDSKKKIDLSIQSEQKIFPRKNSSVFKPYQNTNPLKSFLERDYAKDRERTISSISSEEIYNPISPPHILESALKDQDRSINSVQKVLNCINVKDGQKICLEKAKGRVDRLGCMNSRETGSKEGKYERIVKMKRKEYEEWDRKVLERHRKVRLREQEKWLKKIIERNKFKEKGV</sequence>
<protein>
    <submittedName>
        <fullName evidence="2">Uncharacterized protein</fullName>
    </submittedName>
</protein>
<gene>
    <name evidence="2" type="ORF">ECRASSUSDP1_LOCUS5365</name>
</gene>
<dbReference type="Proteomes" id="UP001295684">
    <property type="component" value="Unassembled WGS sequence"/>
</dbReference>
<proteinExistence type="predicted"/>